<evidence type="ECO:0000256" key="9">
    <source>
        <dbReference type="ARBA" id="ARBA00023136"/>
    </source>
</evidence>
<dbReference type="NCBIfam" id="NF002352">
    <property type="entry name" value="PRK01318.1-3"/>
    <property type="match status" value="1"/>
</dbReference>
<dbReference type="GO" id="GO:0015031">
    <property type="term" value="P:protein transport"/>
    <property type="evidence" value="ECO:0007669"/>
    <property type="project" value="UniProtKB-KW"/>
</dbReference>
<dbReference type="EMBL" id="CP001965">
    <property type="protein sequence ID" value="ADE13219.1"/>
    <property type="molecule type" value="Genomic_DNA"/>
</dbReference>
<sequence length="545" mass="60895">MDLRRLFLFLTFSFSLVLLWSAWTRQNEPSAQAESAVIQKDPSVPLEPARVSEQQVMSSSLEAQKTSAGKKIDVTTDIFKVVINTTGGNIQHLDLLKHKDAIDKSKPLTLMQQQGDRIYIAQSGLLGKGLPTHNAEFSVTGDQFHLSEGKDDLEVRLTALDSDEARVTKVYTFHRGSYLIDVTYEIENKSQSALLPSAYFQLVRDSTPVAGASRFVPTFTGPAIYTEQEKFRKIQFSDIEKNKAKLPLNPDNGWIGMLQHYFVSAWLPEAKGKREFYAKKLDGNEFSAGVILPVAKIEPGQTGKISAELYAGPAQSKLDKIAPGLGLTVDYGWLTIIATPLFWLLSHIDEWIHNWGVSIILLTVLIKLAFFPLSAASYRSMAKMRLVAPKLEKIKQQYSDDREKLNHAMMDLYKTEKINPLGGCLPMIIQIPVFIALYWAILSSVELRHAPFFGWITDLSAADPYYVLPLIMGLSMLVQSKLNPVPPDPMQAKLMQIMPIVFSVVFFFFPAGLVLYSVVNNILSIAQQWYITRGTKAATKGVSKA</sequence>
<dbReference type="PRINTS" id="PR01900">
    <property type="entry name" value="YIDCPROTEIN"/>
</dbReference>
<keyword evidence="9 13" id="KW-0472">Membrane</keyword>
<evidence type="ECO:0000256" key="3">
    <source>
        <dbReference type="ARBA" id="ARBA00015325"/>
    </source>
</evidence>
<evidence type="ECO:0000256" key="8">
    <source>
        <dbReference type="ARBA" id="ARBA00022989"/>
    </source>
</evidence>
<evidence type="ECO:0000256" key="13">
    <source>
        <dbReference type="HAMAP-Rule" id="MF_01810"/>
    </source>
</evidence>
<comment type="caution">
    <text evidence="13">Lacks conserved residue(s) required for the propagation of feature annotation.</text>
</comment>
<dbReference type="InterPro" id="IPR028053">
    <property type="entry name" value="Membr_insert_YidC_N"/>
</dbReference>
<dbReference type="AlphaFoldDB" id="D5CQJ8"/>
<comment type="similarity">
    <text evidence="2 13">Belongs to the OXA1/ALB3/YidC family. Type 1 subfamily.</text>
</comment>
<comment type="subunit">
    <text evidence="13">Interacts with the Sec translocase complex via SecD. Specifically interacts with transmembrane segments of nascent integral membrane proteins during membrane integration.</text>
</comment>
<dbReference type="Proteomes" id="UP000001625">
    <property type="component" value="Chromosome"/>
</dbReference>
<dbReference type="GO" id="GO:0051205">
    <property type="term" value="P:protein insertion into membrane"/>
    <property type="evidence" value="ECO:0007669"/>
    <property type="project" value="TreeGrafter"/>
</dbReference>
<dbReference type="Pfam" id="PF14849">
    <property type="entry name" value="YidC_periplas"/>
    <property type="match status" value="1"/>
</dbReference>
<accession>D5CQJ8</accession>
<dbReference type="InterPro" id="IPR019998">
    <property type="entry name" value="Membr_insert_YidC"/>
</dbReference>
<keyword evidence="17" id="KW-1185">Reference proteome</keyword>
<dbReference type="InterPro" id="IPR001708">
    <property type="entry name" value="YidC/ALB3/OXA1/COX18"/>
</dbReference>
<evidence type="ECO:0000256" key="12">
    <source>
        <dbReference type="ARBA" id="ARBA00033342"/>
    </source>
</evidence>
<feature type="domain" description="Membrane insertase YidC/Oxa/ALB C-terminal" evidence="14">
    <location>
        <begin position="355"/>
        <end position="533"/>
    </location>
</feature>
<evidence type="ECO:0000313" key="16">
    <source>
        <dbReference type="EMBL" id="ADE13219.1"/>
    </source>
</evidence>
<protein>
    <recommendedName>
        <fullName evidence="3 13">Membrane protein insertase YidC</fullName>
    </recommendedName>
    <alternativeName>
        <fullName evidence="12 13">Foldase YidC</fullName>
    </alternativeName>
    <alternativeName>
        <fullName evidence="11 13">Membrane integrase YidC</fullName>
    </alternativeName>
    <alternativeName>
        <fullName evidence="13">Membrane protein YidC</fullName>
    </alternativeName>
</protein>
<keyword evidence="7 13" id="KW-0653">Protein transport</keyword>
<dbReference type="PRINTS" id="PR00701">
    <property type="entry name" value="60KDINNERMP"/>
</dbReference>
<dbReference type="HAMAP" id="MF_01810">
    <property type="entry name" value="YidC_type1"/>
    <property type="match status" value="1"/>
</dbReference>
<dbReference type="HOGENOM" id="CLU_016535_3_0_4"/>
<dbReference type="KEGG" id="slt:Slit_2994"/>
<dbReference type="CDD" id="cd20070">
    <property type="entry name" value="5TM_YidC_Alb3"/>
    <property type="match status" value="1"/>
</dbReference>
<dbReference type="CDD" id="cd19961">
    <property type="entry name" value="EcYidC-like_peri"/>
    <property type="match status" value="1"/>
</dbReference>
<dbReference type="Gene3D" id="2.70.98.90">
    <property type="match status" value="1"/>
</dbReference>
<organism evidence="16 17">
    <name type="scientific">Sideroxydans lithotrophicus (strain ES-1)</name>
    <dbReference type="NCBI Taxonomy" id="580332"/>
    <lineage>
        <taxon>Bacteria</taxon>
        <taxon>Pseudomonadati</taxon>
        <taxon>Pseudomonadota</taxon>
        <taxon>Betaproteobacteria</taxon>
        <taxon>Nitrosomonadales</taxon>
        <taxon>Gallionellaceae</taxon>
        <taxon>Sideroxydans</taxon>
    </lineage>
</organism>
<dbReference type="PANTHER" id="PTHR12428:SF65">
    <property type="entry name" value="CYTOCHROME C OXIDASE ASSEMBLY PROTEIN COX18, MITOCHONDRIAL"/>
    <property type="match status" value="1"/>
</dbReference>
<evidence type="ECO:0000256" key="2">
    <source>
        <dbReference type="ARBA" id="ARBA00010527"/>
    </source>
</evidence>
<dbReference type="NCBIfam" id="TIGR03593">
    <property type="entry name" value="yidC_nterm"/>
    <property type="match status" value="1"/>
</dbReference>
<dbReference type="OrthoDB" id="9780552at2"/>
<evidence type="ECO:0000256" key="1">
    <source>
        <dbReference type="ARBA" id="ARBA00004429"/>
    </source>
</evidence>
<dbReference type="GO" id="GO:0032977">
    <property type="term" value="F:membrane insertase activity"/>
    <property type="evidence" value="ECO:0007669"/>
    <property type="project" value="InterPro"/>
</dbReference>
<keyword evidence="8 13" id="KW-1133">Transmembrane helix</keyword>
<comment type="function">
    <text evidence="13">Required for the insertion and/or proper folding and/or complex formation of integral membrane proteins into the membrane. Involved in integration of membrane proteins that insert both dependently and independently of the Sec translocase complex, as well as at least some lipoproteins. Aids folding of multispanning membrane proteins.</text>
</comment>
<gene>
    <name evidence="13" type="primary">yidC</name>
    <name evidence="16" type="ordered locus">Slit_2994</name>
</gene>
<dbReference type="InterPro" id="IPR028055">
    <property type="entry name" value="YidC/Oxa/ALB_C"/>
</dbReference>
<dbReference type="PANTHER" id="PTHR12428">
    <property type="entry name" value="OXA1"/>
    <property type="match status" value="1"/>
</dbReference>
<dbReference type="STRING" id="580332.Slit_2994"/>
<keyword evidence="6 13" id="KW-0812">Transmembrane</keyword>
<keyword evidence="10 13" id="KW-0143">Chaperone</keyword>
<feature type="domain" description="Membrane insertase YidC N-terminal" evidence="15">
    <location>
        <begin position="72"/>
        <end position="344"/>
    </location>
</feature>
<reference evidence="16 17" key="1">
    <citation type="submission" date="2010-03" db="EMBL/GenBank/DDBJ databases">
        <title>Complete sequence of Sideroxydans lithotrophicus ES-1.</title>
        <authorList>
            <consortium name="US DOE Joint Genome Institute"/>
            <person name="Lucas S."/>
            <person name="Copeland A."/>
            <person name="Lapidus A."/>
            <person name="Cheng J.-F."/>
            <person name="Bruce D."/>
            <person name="Goodwin L."/>
            <person name="Pitluck S."/>
            <person name="Munk A.C."/>
            <person name="Detter J.C."/>
            <person name="Han C."/>
            <person name="Tapia R."/>
            <person name="Larimer F."/>
            <person name="Land M."/>
            <person name="Hauser L."/>
            <person name="Kyrpides N."/>
            <person name="Ivanova N."/>
            <person name="Emerson D."/>
            <person name="Woyke T."/>
        </authorList>
    </citation>
    <scope>NUCLEOTIDE SEQUENCE [LARGE SCALE GENOMIC DNA]</scope>
    <source>
        <strain evidence="16 17">ES-1</strain>
    </source>
</reference>
<evidence type="ECO:0000256" key="11">
    <source>
        <dbReference type="ARBA" id="ARBA00033245"/>
    </source>
</evidence>
<evidence type="ECO:0000256" key="7">
    <source>
        <dbReference type="ARBA" id="ARBA00022927"/>
    </source>
</evidence>
<evidence type="ECO:0000256" key="6">
    <source>
        <dbReference type="ARBA" id="ARBA00022692"/>
    </source>
</evidence>
<dbReference type="InterPro" id="IPR047196">
    <property type="entry name" value="YidC_ALB_C"/>
</dbReference>
<dbReference type="Pfam" id="PF02096">
    <property type="entry name" value="60KD_IMP"/>
    <property type="match status" value="1"/>
</dbReference>
<name>D5CQJ8_SIDLE</name>
<feature type="transmembrane region" description="Helical" evidence="13">
    <location>
        <begin position="355"/>
        <end position="376"/>
    </location>
</feature>
<evidence type="ECO:0000259" key="15">
    <source>
        <dbReference type="Pfam" id="PF14849"/>
    </source>
</evidence>
<evidence type="ECO:0000313" key="17">
    <source>
        <dbReference type="Proteomes" id="UP000001625"/>
    </source>
</evidence>
<keyword evidence="5 13" id="KW-1003">Cell membrane</keyword>
<dbReference type="GO" id="GO:0005886">
    <property type="term" value="C:plasma membrane"/>
    <property type="evidence" value="ECO:0007669"/>
    <property type="project" value="UniProtKB-SubCell"/>
</dbReference>
<evidence type="ECO:0000256" key="5">
    <source>
        <dbReference type="ARBA" id="ARBA00022475"/>
    </source>
</evidence>
<keyword evidence="13" id="KW-0997">Cell inner membrane</keyword>
<comment type="subcellular location">
    <subcellularLocation>
        <location evidence="1 13">Cell inner membrane</location>
        <topology evidence="1 13">Multi-pass membrane protein</topology>
    </subcellularLocation>
</comment>
<dbReference type="RefSeq" id="WP_013031115.1">
    <property type="nucleotide sequence ID" value="NC_013959.1"/>
</dbReference>
<dbReference type="InterPro" id="IPR038221">
    <property type="entry name" value="YidC_periplasmic_sf"/>
</dbReference>
<evidence type="ECO:0000256" key="10">
    <source>
        <dbReference type="ARBA" id="ARBA00023186"/>
    </source>
</evidence>
<dbReference type="NCBIfam" id="NF002353">
    <property type="entry name" value="PRK01318.1-4"/>
    <property type="match status" value="1"/>
</dbReference>
<evidence type="ECO:0000259" key="14">
    <source>
        <dbReference type="Pfam" id="PF02096"/>
    </source>
</evidence>
<evidence type="ECO:0000256" key="4">
    <source>
        <dbReference type="ARBA" id="ARBA00022448"/>
    </source>
</evidence>
<feature type="transmembrane region" description="Helical" evidence="13">
    <location>
        <begin position="499"/>
        <end position="519"/>
    </location>
</feature>
<dbReference type="NCBIfam" id="TIGR03592">
    <property type="entry name" value="yidC_oxa1_cterm"/>
    <property type="match status" value="1"/>
</dbReference>
<keyword evidence="4 13" id="KW-0813">Transport</keyword>
<proteinExistence type="inferred from homology"/>
<feature type="transmembrane region" description="Helical" evidence="13">
    <location>
        <begin position="418"/>
        <end position="441"/>
    </location>
</feature>
<dbReference type="eggNOG" id="COG0706">
    <property type="taxonomic scope" value="Bacteria"/>
</dbReference>